<feature type="region of interest" description="Disordered" evidence="1">
    <location>
        <begin position="81"/>
        <end position="108"/>
    </location>
</feature>
<protein>
    <submittedName>
        <fullName evidence="2">Uncharacterized protein</fullName>
    </submittedName>
</protein>
<dbReference type="AlphaFoldDB" id="A0A5D2PYI9"/>
<keyword evidence="3" id="KW-1185">Reference proteome</keyword>
<evidence type="ECO:0000256" key="1">
    <source>
        <dbReference type="SAM" id="MobiDB-lite"/>
    </source>
</evidence>
<evidence type="ECO:0000313" key="3">
    <source>
        <dbReference type="Proteomes" id="UP000322667"/>
    </source>
</evidence>
<dbReference type="Proteomes" id="UP000322667">
    <property type="component" value="Chromosome A07"/>
</dbReference>
<name>A0A5D2PYI9_GOSTO</name>
<gene>
    <name evidence="2" type="ORF">ES332_A07G268400v1</name>
</gene>
<sequence>MPFSSQLRTSFFPLNLQFLPSCSESKPQKNVCGATTPWIGSGGGSGDLWVYQTWKGNNIRFSFFYYLIPFSRGKRVNVKEDELGELTPKTSTADEMGDHAGIHPRRSN</sequence>
<reference evidence="2 3" key="1">
    <citation type="submission" date="2019-07" db="EMBL/GenBank/DDBJ databases">
        <title>WGS assembly of Gossypium tomentosum.</title>
        <authorList>
            <person name="Chen Z.J."/>
            <person name="Sreedasyam A."/>
            <person name="Ando A."/>
            <person name="Song Q."/>
            <person name="De L."/>
            <person name="Hulse-Kemp A."/>
            <person name="Ding M."/>
            <person name="Ye W."/>
            <person name="Kirkbride R."/>
            <person name="Jenkins J."/>
            <person name="Plott C."/>
            <person name="Lovell J."/>
            <person name="Lin Y.-M."/>
            <person name="Vaughn R."/>
            <person name="Liu B."/>
            <person name="Li W."/>
            <person name="Simpson S."/>
            <person name="Scheffler B."/>
            <person name="Saski C."/>
            <person name="Grover C."/>
            <person name="Hu G."/>
            <person name="Conover J."/>
            <person name="Carlson J."/>
            <person name="Shu S."/>
            <person name="Boston L."/>
            <person name="Williams M."/>
            <person name="Peterson D."/>
            <person name="Mcgee K."/>
            <person name="Jones D."/>
            <person name="Wendel J."/>
            <person name="Stelly D."/>
            <person name="Grimwood J."/>
            <person name="Schmutz J."/>
        </authorList>
    </citation>
    <scope>NUCLEOTIDE SEQUENCE [LARGE SCALE GENOMIC DNA]</scope>
    <source>
        <strain evidence="2">7179.01</strain>
    </source>
</reference>
<evidence type="ECO:0000313" key="2">
    <source>
        <dbReference type="EMBL" id="TYI20893.1"/>
    </source>
</evidence>
<organism evidence="2 3">
    <name type="scientific">Gossypium tomentosum</name>
    <name type="common">Hawaiian cotton</name>
    <name type="synonym">Gossypium sandvicense</name>
    <dbReference type="NCBI Taxonomy" id="34277"/>
    <lineage>
        <taxon>Eukaryota</taxon>
        <taxon>Viridiplantae</taxon>
        <taxon>Streptophyta</taxon>
        <taxon>Embryophyta</taxon>
        <taxon>Tracheophyta</taxon>
        <taxon>Spermatophyta</taxon>
        <taxon>Magnoliopsida</taxon>
        <taxon>eudicotyledons</taxon>
        <taxon>Gunneridae</taxon>
        <taxon>Pentapetalae</taxon>
        <taxon>rosids</taxon>
        <taxon>malvids</taxon>
        <taxon>Malvales</taxon>
        <taxon>Malvaceae</taxon>
        <taxon>Malvoideae</taxon>
        <taxon>Gossypium</taxon>
    </lineage>
</organism>
<proteinExistence type="predicted"/>
<accession>A0A5D2PYI9</accession>
<dbReference type="EMBL" id="CM017616">
    <property type="protein sequence ID" value="TYI20893.1"/>
    <property type="molecule type" value="Genomic_DNA"/>
</dbReference>